<name>A0ABN3WQM9_9ACTN</name>
<gene>
    <name evidence="5" type="ORF">GCM10010446_06240</name>
</gene>
<evidence type="ECO:0000256" key="2">
    <source>
        <dbReference type="ARBA" id="ARBA00023239"/>
    </source>
</evidence>
<evidence type="ECO:0000313" key="5">
    <source>
        <dbReference type="EMBL" id="GAA2924777.1"/>
    </source>
</evidence>
<dbReference type="SUPFAM" id="SSF53474">
    <property type="entry name" value="alpha/beta-Hydrolases"/>
    <property type="match status" value="1"/>
</dbReference>
<dbReference type="SMART" id="SM01007">
    <property type="entry name" value="Aldolase_II"/>
    <property type="match status" value="1"/>
</dbReference>
<dbReference type="Proteomes" id="UP001500403">
    <property type="component" value="Unassembled WGS sequence"/>
</dbReference>
<dbReference type="InterPro" id="IPR001303">
    <property type="entry name" value="Aldolase_II/adducin_N"/>
</dbReference>
<keyword evidence="6" id="KW-1185">Reference proteome</keyword>
<dbReference type="InterPro" id="IPR029058">
    <property type="entry name" value="AB_hydrolase_fold"/>
</dbReference>
<dbReference type="InterPro" id="IPR050197">
    <property type="entry name" value="Aldolase_class_II_sugar_metab"/>
</dbReference>
<evidence type="ECO:0000259" key="4">
    <source>
        <dbReference type="SMART" id="SM01007"/>
    </source>
</evidence>
<keyword evidence="2" id="KW-0456">Lyase</keyword>
<feature type="domain" description="Class II aldolase/adducin N-terminal" evidence="4">
    <location>
        <begin position="43"/>
        <end position="216"/>
    </location>
</feature>
<dbReference type="PANTHER" id="PTHR22789:SF0">
    <property type="entry name" value="3-OXO-TETRONATE 4-PHOSPHATE DECARBOXYLASE-RELATED"/>
    <property type="match status" value="1"/>
</dbReference>
<dbReference type="InterPro" id="IPR036409">
    <property type="entry name" value="Aldolase_II/adducin_N_sf"/>
</dbReference>
<evidence type="ECO:0000313" key="6">
    <source>
        <dbReference type="Proteomes" id="UP001500403"/>
    </source>
</evidence>
<dbReference type="SUPFAM" id="SSF53639">
    <property type="entry name" value="AraD/HMP-PK domain-like"/>
    <property type="match status" value="1"/>
</dbReference>
<proteinExistence type="predicted"/>
<dbReference type="Gene3D" id="3.40.225.10">
    <property type="entry name" value="Class II aldolase/adducin N-terminal domain"/>
    <property type="match status" value="1"/>
</dbReference>
<evidence type="ECO:0000256" key="3">
    <source>
        <dbReference type="SAM" id="MobiDB-lite"/>
    </source>
</evidence>
<keyword evidence="1" id="KW-0479">Metal-binding</keyword>
<dbReference type="Gene3D" id="3.40.50.1820">
    <property type="entry name" value="alpha/beta hydrolase"/>
    <property type="match status" value="1"/>
</dbReference>
<evidence type="ECO:0000256" key="1">
    <source>
        <dbReference type="ARBA" id="ARBA00022723"/>
    </source>
</evidence>
<protein>
    <recommendedName>
        <fullName evidence="4">Class II aldolase/adducin N-terminal domain-containing protein</fullName>
    </recommendedName>
</protein>
<reference evidence="5 6" key="1">
    <citation type="journal article" date="2019" name="Int. J. Syst. Evol. Microbiol.">
        <title>The Global Catalogue of Microorganisms (GCM) 10K type strain sequencing project: providing services to taxonomists for standard genome sequencing and annotation.</title>
        <authorList>
            <consortium name="The Broad Institute Genomics Platform"/>
            <consortium name="The Broad Institute Genome Sequencing Center for Infectious Disease"/>
            <person name="Wu L."/>
            <person name="Ma J."/>
        </authorList>
    </citation>
    <scope>NUCLEOTIDE SEQUENCE [LARGE SCALE GENOMIC DNA]</scope>
    <source>
        <strain evidence="5 6">JCM 9088</strain>
    </source>
</reference>
<feature type="region of interest" description="Disordered" evidence="3">
    <location>
        <begin position="1"/>
        <end position="33"/>
    </location>
</feature>
<dbReference type="EMBL" id="BAAAUD010000009">
    <property type="protein sequence ID" value="GAA2924777.1"/>
    <property type="molecule type" value="Genomic_DNA"/>
</dbReference>
<dbReference type="Pfam" id="PF00596">
    <property type="entry name" value="Aldolase_II"/>
    <property type="match status" value="1"/>
</dbReference>
<comment type="caution">
    <text evidence="5">The sequence shown here is derived from an EMBL/GenBank/DDBJ whole genome shotgun (WGS) entry which is preliminary data.</text>
</comment>
<sequence>MEEILVTRQAPAPARRPCRQGLRTAEQRQDAPDARDAIEGAWDDLVATARRTVREGLVAGTSGNASARIAELVLVTPSGVPYDRLRPEDAVAVALGGKQVLGALVPTSGLPMHLAVSRATSAGAVVHTHAVRATAVSALVAELSLVHCTAAALGGPVRAAPYATYGSREPAGNVLEALRDRSGCLLRNDGAVTYGDTLDQAHDRTAQLERMCGLRLTASSVPGREPSLLSAGQLREAREKLSGYGRPGWIRHAAVRPRPLAPDPSCADTGAVRPATATAAAVTTLLGVGAAAVAVGRYAGDAALKASSGRPLPRDPRLTVHATAAGQITLTRCLASLRPGTYGIEGLGVHAVVGPVLDDAPHTADTVVRRLERVSHGTLGPGTRVRLTPQVYAGDPRTALGLDHTDVDIPGELGALPAWFLPGARDTWVITVHGLGTTRAHPMNILPFLLGQQLPVLDLAYRGDAGAPRPPGGLGHLGDSEWRDVDSAIRYAVRRGAEHVILHGWSTGAAMAVHAAVRSPLRDRVSGVVLDSPVLDWEATVRALAASRHTPGVLLPLAVRAVQGSTGLRGDRLREAAGPGGLRVPTLIIHGPDDAVAPWRTSRELARLLPELAVLHTVPHAPHAAMWNADPATYEEILRRFLTPLM</sequence>
<organism evidence="5 6">
    <name type="scientific">Streptomyces enissocaesilis</name>
    <dbReference type="NCBI Taxonomy" id="332589"/>
    <lineage>
        <taxon>Bacteria</taxon>
        <taxon>Bacillati</taxon>
        <taxon>Actinomycetota</taxon>
        <taxon>Actinomycetes</taxon>
        <taxon>Kitasatosporales</taxon>
        <taxon>Streptomycetaceae</taxon>
        <taxon>Streptomyces</taxon>
        <taxon>Streptomyces rochei group</taxon>
    </lineage>
</organism>
<dbReference type="PANTHER" id="PTHR22789">
    <property type="entry name" value="FUCULOSE PHOSPHATE ALDOLASE"/>
    <property type="match status" value="1"/>
</dbReference>
<accession>A0ABN3WQM9</accession>